<evidence type="ECO:0000259" key="3">
    <source>
        <dbReference type="Pfam" id="PF13439"/>
    </source>
</evidence>
<evidence type="ECO:0000313" key="4">
    <source>
        <dbReference type="EMBL" id="MFC4633311.1"/>
    </source>
</evidence>
<dbReference type="Pfam" id="PF13439">
    <property type="entry name" value="Glyco_transf_4"/>
    <property type="match status" value="1"/>
</dbReference>
<feature type="domain" description="Glycosyl transferase family 1" evidence="2">
    <location>
        <begin position="162"/>
        <end position="316"/>
    </location>
</feature>
<keyword evidence="1" id="KW-0808">Transferase</keyword>
<reference evidence="5" key="1">
    <citation type="journal article" date="2019" name="Int. J. Syst. Evol. Microbiol.">
        <title>The Global Catalogue of Microorganisms (GCM) 10K type strain sequencing project: providing services to taxonomists for standard genome sequencing and annotation.</title>
        <authorList>
            <consortium name="The Broad Institute Genomics Platform"/>
            <consortium name="The Broad Institute Genome Sequencing Center for Infectious Disease"/>
            <person name="Wu L."/>
            <person name="Ma J."/>
        </authorList>
    </citation>
    <scope>NUCLEOTIDE SEQUENCE [LARGE SCALE GENOMIC DNA]</scope>
    <source>
        <strain evidence="5">YJ-61-S</strain>
    </source>
</reference>
<sequence length="339" mass="39005">MKKIKIDFLAQPTIGMNQSGMKSQLDNLYTHFENDDLLHIHKYNIWEKSSPDIVHYFGMGEGMLQVLKKQKSNGAKIICSPNHWPVDSKVEKLLMKINYKNVIYTNRVTKKFLIDHADSFIVNSESEKKMFSDNLNIEGDRIKVIHNSYGLEKEEIAFGDFRKKYTISKPYALMVGQVGSERKNQKPVLECWQADYDDLYILGGFDNTSYGQKCKRIIDSKSNIHYLGFESNVSILEDAYRNCNLLISPGLIETPSLSAFRALINGAKVCSTDFGGAPREYFGDNVFYFDPYNAKEIARVIAEAIKIKDMKIKFGEFDRFSNTNINKLYKEHYKEILKG</sequence>
<dbReference type="InterPro" id="IPR028098">
    <property type="entry name" value="Glyco_trans_4-like_N"/>
</dbReference>
<keyword evidence="5" id="KW-1185">Reference proteome</keyword>
<dbReference type="Gene3D" id="3.40.50.2000">
    <property type="entry name" value="Glycogen Phosphorylase B"/>
    <property type="match status" value="2"/>
</dbReference>
<evidence type="ECO:0000313" key="5">
    <source>
        <dbReference type="Proteomes" id="UP001596043"/>
    </source>
</evidence>
<accession>A0ABV9HT24</accession>
<evidence type="ECO:0000256" key="1">
    <source>
        <dbReference type="ARBA" id="ARBA00022679"/>
    </source>
</evidence>
<gene>
    <name evidence="4" type="ORF">ACFO3O_05300</name>
</gene>
<proteinExistence type="predicted"/>
<feature type="domain" description="Glycosyltransferase subfamily 4-like N-terminal" evidence="3">
    <location>
        <begin position="44"/>
        <end position="148"/>
    </location>
</feature>
<dbReference type="Proteomes" id="UP001596043">
    <property type="component" value="Unassembled WGS sequence"/>
</dbReference>
<name>A0ABV9HT24_9FLAO</name>
<dbReference type="PANTHER" id="PTHR46401">
    <property type="entry name" value="GLYCOSYLTRANSFERASE WBBK-RELATED"/>
    <property type="match status" value="1"/>
</dbReference>
<dbReference type="EMBL" id="JBHSFV010000002">
    <property type="protein sequence ID" value="MFC4633311.1"/>
    <property type="molecule type" value="Genomic_DNA"/>
</dbReference>
<dbReference type="PANTHER" id="PTHR46401:SF2">
    <property type="entry name" value="GLYCOSYLTRANSFERASE WBBK-RELATED"/>
    <property type="match status" value="1"/>
</dbReference>
<dbReference type="RefSeq" id="WP_379977511.1">
    <property type="nucleotide sequence ID" value="NZ_JBHSFV010000002.1"/>
</dbReference>
<protein>
    <submittedName>
        <fullName evidence="4">Glycosyltransferase</fullName>
    </submittedName>
</protein>
<evidence type="ECO:0000259" key="2">
    <source>
        <dbReference type="Pfam" id="PF00534"/>
    </source>
</evidence>
<dbReference type="SUPFAM" id="SSF53756">
    <property type="entry name" value="UDP-Glycosyltransferase/glycogen phosphorylase"/>
    <property type="match status" value="1"/>
</dbReference>
<dbReference type="InterPro" id="IPR001296">
    <property type="entry name" value="Glyco_trans_1"/>
</dbReference>
<dbReference type="Pfam" id="PF00534">
    <property type="entry name" value="Glycos_transf_1"/>
    <property type="match status" value="1"/>
</dbReference>
<organism evidence="4 5">
    <name type="scientific">Dokdonia ponticola</name>
    <dbReference type="NCBI Taxonomy" id="2041041"/>
    <lineage>
        <taxon>Bacteria</taxon>
        <taxon>Pseudomonadati</taxon>
        <taxon>Bacteroidota</taxon>
        <taxon>Flavobacteriia</taxon>
        <taxon>Flavobacteriales</taxon>
        <taxon>Flavobacteriaceae</taxon>
        <taxon>Dokdonia</taxon>
    </lineage>
</organism>
<comment type="caution">
    <text evidence="4">The sequence shown here is derived from an EMBL/GenBank/DDBJ whole genome shotgun (WGS) entry which is preliminary data.</text>
</comment>